<dbReference type="OMA" id="SARSKMH"/>
<evidence type="ECO:0000313" key="3">
    <source>
        <dbReference type="Proteomes" id="UP000242381"/>
    </source>
</evidence>
<evidence type="ECO:0000313" key="2">
    <source>
        <dbReference type="EMBL" id="ORE15126.1"/>
    </source>
</evidence>
<feature type="chain" id="PRO_5030003876" evidence="1">
    <location>
        <begin position="18"/>
        <end position="159"/>
    </location>
</feature>
<sequence length="159" mass="17985">MLKSIFSLLLVATFTCAHVTRHDRRGIMNMLNGNHAKDQYQPAKSNLYSDSMTATISASPVKTSARSKMHIGDKVVEVEEWTVSESPEYIHQANRVALNKRVHSKHASDIFNLRYSMRHRLHDSKWTQKHSSWKAYGHSGIHASNSDSQLLATPTPFSP</sequence>
<dbReference type="EMBL" id="KV921438">
    <property type="protein sequence ID" value="ORE15126.1"/>
    <property type="molecule type" value="Genomic_DNA"/>
</dbReference>
<reference evidence="2 3" key="1">
    <citation type="journal article" date="2016" name="Proc. Natl. Acad. Sci. U.S.A.">
        <title>Lipid metabolic changes in an early divergent fungus govern the establishment of a mutualistic symbiosis with endobacteria.</title>
        <authorList>
            <person name="Lastovetsky O.A."/>
            <person name="Gaspar M.L."/>
            <person name="Mondo S.J."/>
            <person name="LaButti K.M."/>
            <person name="Sandor L."/>
            <person name="Grigoriev I.V."/>
            <person name="Henry S.A."/>
            <person name="Pawlowska T.E."/>
        </authorList>
    </citation>
    <scope>NUCLEOTIDE SEQUENCE [LARGE SCALE GENOMIC DNA]</scope>
    <source>
        <strain evidence="2 3">ATCC 11559</strain>
    </source>
</reference>
<dbReference type="Proteomes" id="UP000242381">
    <property type="component" value="Unassembled WGS sequence"/>
</dbReference>
<evidence type="ECO:0000256" key="1">
    <source>
        <dbReference type="SAM" id="SignalP"/>
    </source>
</evidence>
<dbReference type="AlphaFoldDB" id="A0A0A1N608"/>
<proteinExistence type="predicted"/>
<organism evidence="2 3">
    <name type="scientific">Rhizopus microsporus</name>
    <dbReference type="NCBI Taxonomy" id="58291"/>
    <lineage>
        <taxon>Eukaryota</taxon>
        <taxon>Fungi</taxon>
        <taxon>Fungi incertae sedis</taxon>
        <taxon>Mucoromycota</taxon>
        <taxon>Mucoromycotina</taxon>
        <taxon>Mucoromycetes</taxon>
        <taxon>Mucorales</taxon>
        <taxon>Mucorineae</taxon>
        <taxon>Rhizopodaceae</taxon>
        <taxon>Rhizopus</taxon>
    </lineage>
</organism>
<name>A0A0A1N608_RHIZD</name>
<accession>A0A0A1N608</accession>
<feature type="signal peptide" evidence="1">
    <location>
        <begin position="1"/>
        <end position="17"/>
    </location>
</feature>
<keyword evidence="1" id="KW-0732">Signal</keyword>
<dbReference type="VEuPathDB" id="FungiDB:BCV72DRAFT_233132"/>
<gene>
    <name evidence="2" type="ORF">BCV71DRAFT_266857</name>
</gene>
<protein>
    <submittedName>
        <fullName evidence="2">Uncharacterized protein</fullName>
    </submittedName>
</protein>